<organism evidence="2 3">
    <name type="scientific">Kibdelosporangium banguiense</name>
    <dbReference type="NCBI Taxonomy" id="1365924"/>
    <lineage>
        <taxon>Bacteria</taxon>
        <taxon>Bacillati</taxon>
        <taxon>Actinomycetota</taxon>
        <taxon>Actinomycetes</taxon>
        <taxon>Pseudonocardiales</taxon>
        <taxon>Pseudonocardiaceae</taxon>
        <taxon>Kibdelosporangium</taxon>
    </lineage>
</organism>
<evidence type="ECO:0000259" key="1">
    <source>
        <dbReference type="Pfam" id="PF11716"/>
    </source>
</evidence>
<protein>
    <submittedName>
        <fullName evidence="2">Uncharacterized protein (TIGR03083 family)</fullName>
    </submittedName>
</protein>
<proteinExistence type="predicted"/>
<keyword evidence="3" id="KW-1185">Reference proteome</keyword>
<evidence type="ECO:0000313" key="3">
    <source>
        <dbReference type="Proteomes" id="UP001519332"/>
    </source>
</evidence>
<dbReference type="Proteomes" id="UP001519332">
    <property type="component" value="Unassembled WGS sequence"/>
</dbReference>
<evidence type="ECO:0000313" key="2">
    <source>
        <dbReference type="EMBL" id="MBP2327970.1"/>
    </source>
</evidence>
<name>A0ABS4TUA8_9PSEU</name>
<feature type="domain" description="Mycothiol-dependent maleylpyruvate isomerase metal-binding" evidence="1">
    <location>
        <begin position="3"/>
        <end position="144"/>
    </location>
</feature>
<dbReference type="InterPro" id="IPR024344">
    <property type="entry name" value="MDMPI_metal-binding"/>
</dbReference>
<accession>A0ABS4TUA8</accession>
<gene>
    <name evidence="2" type="ORF">JOF56_008355</name>
</gene>
<dbReference type="InterPro" id="IPR034660">
    <property type="entry name" value="DinB/YfiT-like"/>
</dbReference>
<dbReference type="SUPFAM" id="SSF109854">
    <property type="entry name" value="DinB/YfiT-like putative metalloenzymes"/>
    <property type="match status" value="1"/>
</dbReference>
<dbReference type="Pfam" id="PF11716">
    <property type="entry name" value="MDMPI_N"/>
    <property type="match status" value="1"/>
</dbReference>
<dbReference type="EMBL" id="JAGINW010000001">
    <property type="protein sequence ID" value="MBP2327970.1"/>
    <property type="molecule type" value="Genomic_DNA"/>
</dbReference>
<dbReference type="Gene3D" id="1.20.120.450">
    <property type="entry name" value="dinb family like domain"/>
    <property type="match status" value="1"/>
</dbReference>
<reference evidence="2 3" key="1">
    <citation type="submission" date="2021-03" db="EMBL/GenBank/DDBJ databases">
        <title>Sequencing the genomes of 1000 actinobacteria strains.</title>
        <authorList>
            <person name="Klenk H.-P."/>
        </authorList>
    </citation>
    <scope>NUCLEOTIDE SEQUENCE [LARGE SCALE GENOMIC DNA]</scope>
    <source>
        <strain evidence="2 3">DSM 46670</strain>
    </source>
</reference>
<dbReference type="RefSeq" id="WP_209645057.1">
    <property type="nucleotide sequence ID" value="NZ_JAGINW010000001.1"/>
</dbReference>
<sequence>MWNRWHIAGRRMPAEMWTAGSGLGDWTVRELYAHVSRGVSTLADLIAQPLCTDEPELSDAAAYFAALRPLGKQGAAQVAQAARIWAAERADEVLVEAFHGQAGRVLAALSVNGNNVVRSIAGTIRLSDFAVTRILEATVHLLDLGAVVAHAAGPTPDALHRTVDVLTDLFPPADFVLAATGRSSSVVLPVLT</sequence>
<comment type="caution">
    <text evidence="2">The sequence shown here is derived from an EMBL/GenBank/DDBJ whole genome shotgun (WGS) entry which is preliminary data.</text>
</comment>